<evidence type="ECO:0000256" key="1">
    <source>
        <dbReference type="SAM" id="Phobius"/>
    </source>
</evidence>
<proteinExistence type="predicted"/>
<feature type="transmembrane region" description="Helical" evidence="1">
    <location>
        <begin position="96"/>
        <end position="120"/>
    </location>
</feature>
<keyword evidence="1" id="KW-0812">Transmembrane</keyword>
<name>A0ABU3PDM6_9BURK</name>
<feature type="transmembrane region" description="Helical" evidence="1">
    <location>
        <begin position="58"/>
        <end position="84"/>
    </location>
</feature>
<keyword evidence="1" id="KW-1133">Transmembrane helix</keyword>
<accession>A0ABU3PDM6</accession>
<evidence type="ECO:0000313" key="2">
    <source>
        <dbReference type="EMBL" id="MDT8999986.1"/>
    </source>
</evidence>
<reference evidence="2" key="1">
    <citation type="submission" date="2023-09" db="EMBL/GenBank/DDBJ databases">
        <title>Paucibacter sp. APW11 Genome sequencing and assembly.</title>
        <authorList>
            <person name="Kim I."/>
        </authorList>
    </citation>
    <scope>NUCLEOTIDE SEQUENCE</scope>
    <source>
        <strain evidence="2">APW11</strain>
    </source>
</reference>
<dbReference type="RefSeq" id="WP_315650534.1">
    <property type="nucleotide sequence ID" value="NZ_JAVXZY010000004.1"/>
</dbReference>
<sequence length="125" mass="13646">MADEIQHPTAEQRHKDFIESQKTGYDFFKHLTTLSTASLVLLSTLLEKFFRAPSWRVLIGVAFLGFFVSLVSCLVAMLTALLSMKASGQDEGASTLGRIGVAASLGGFLIAIIALVAFTLRNFYQ</sequence>
<evidence type="ECO:0000313" key="3">
    <source>
        <dbReference type="Proteomes" id="UP001246372"/>
    </source>
</evidence>
<gene>
    <name evidence="2" type="ORF">RQP53_11990</name>
</gene>
<keyword evidence="1" id="KW-0472">Membrane</keyword>
<organism evidence="2 3">
    <name type="scientific">Roseateles aquae</name>
    <dbReference type="NCBI Taxonomy" id="3077235"/>
    <lineage>
        <taxon>Bacteria</taxon>
        <taxon>Pseudomonadati</taxon>
        <taxon>Pseudomonadota</taxon>
        <taxon>Betaproteobacteria</taxon>
        <taxon>Burkholderiales</taxon>
        <taxon>Sphaerotilaceae</taxon>
        <taxon>Roseateles</taxon>
    </lineage>
</organism>
<comment type="caution">
    <text evidence="2">The sequence shown here is derived from an EMBL/GenBank/DDBJ whole genome shotgun (WGS) entry which is preliminary data.</text>
</comment>
<dbReference type="Proteomes" id="UP001246372">
    <property type="component" value="Unassembled WGS sequence"/>
</dbReference>
<protein>
    <submittedName>
        <fullName evidence="2">Uncharacterized protein</fullName>
    </submittedName>
</protein>
<dbReference type="EMBL" id="JAVXZY010000004">
    <property type="protein sequence ID" value="MDT8999986.1"/>
    <property type="molecule type" value="Genomic_DNA"/>
</dbReference>
<keyword evidence="3" id="KW-1185">Reference proteome</keyword>